<proteinExistence type="predicted"/>
<comment type="caution">
    <text evidence="1">The sequence shown here is derived from an EMBL/GenBank/DDBJ whole genome shotgun (WGS) entry which is preliminary data.</text>
</comment>
<accession>A0AA35TBA1</accession>
<evidence type="ECO:0000313" key="2">
    <source>
        <dbReference type="Proteomes" id="UP001174909"/>
    </source>
</evidence>
<evidence type="ECO:0000313" key="1">
    <source>
        <dbReference type="EMBL" id="CAI8044266.1"/>
    </source>
</evidence>
<dbReference type="Proteomes" id="UP001174909">
    <property type="component" value="Unassembled WGS sequence"/>
</dbReference>
<organism evidence="1 2">
    <name type="scientific">Geodia barretti</name>
    <name type="common">Barrett's horny sponge</name>
    <dbReference type="NCBI Taxonomy" id="519541"/>
    <lineage>
        <taxon>Eukaryota</taxon>
        <taxon>Metazoa</taxon>
        <taxon>Porifera</taxon>
        <taxon>Demospongiae</taxon>
        <taxon>Heteroscleromorpha</taxon>
        <taxon>Tetractinellida</taxon>
        <taxon>Astrophorina</taxon>
        <taxon>Geodiidae</taxon>
        <taxon>Geodia</taxon>
    </lineage>
</organism>
<name>A0AA35TBA1_GEOBA</name>
<feature type="non-terminal residue" evidence="1">
    <location>
        <position position="1"/>
    </location>
</feature>
<reference evidence="1" key="1">
    <citation type="submission" date="2023-03" db="EMBL/GenBank/DDBJ databases">
        <authorList>
            <person name="Steffen K."/>
            <person name="Cardenas P."/>
        </authorList>
    </citation>
    <scope>NUCLEOTIDE SEQUENCE</scope>
</reference>
<protein>
    <submittedName>
        <fullName evidence="1">Uncharacterized protein</fullName>
    </submittedName>
</protein>
<sequence>ADVAESVQSGVKRLCKSLLDQAFRSAYEGDFLLTSLQPPSKNTPWDEWKRENILRILSQVTYDLLLLRKWAWFGSWSHTPLSPLCWCRAYSYGYHTRGKEREGERLSCALDTFISNSCRVLVERDAILTFLVSAGWRHKPTASPDGFLS</sequence>
<gene>
    <name evidence="1" type="ORF">GBAR_LOCUS24568</name>
</gene>
<dbReference type="AlphaFoldDB" id="A0AA35TBA1"/>
<dbReference type="EMBL" id="CASHTH010003384">
    <property type="protein sequence ID" value="CAI8044266.1"/>
    <property type="molecule type" value="Genomic_DNA"/>
</dbReference>
<keyword evidence="2" id="KW-1185">Reference proteome</keyword>